<dbReference type="PANTHER" id="PTHR24198:SF165">
    <property type="entry name" value="ANKYRIN REPEAT-CONTAINING PROTEIN-RELATED"/>
    <property type="match status" value="1"/>
</dbReference>
<keyword evidence="1" id="KW-0677">Repeat</keyword>
<dbReference type="InterPro" id="IPR036770">
    <property type="entry name" value="Ankyrin_rpt-contain_sf"/>
</dbReference>
<keyword evidence="2" id="KW-0040">ANK repeat</keyword>
<dbReference type="AlphaFoldDB" id="A0ABD0LXZ5"/>
<dbReference type="Gene3D" id="1.25.40.20">
    <property type="entry name" value="Ankyrin repeat-containing domain"/>
    <property type="match status" value="1"/>
</dbReference>
<evidence type="ECO:0000256" key="2">
    <source>
        <dbReference type="ARBA" id="ARBA00023043"/>
    </source>
</evidence>
<dbReference type="SMART" id="SM00248">
    <property type="entry name" value="ANK"/>
    <property type="match status" value="7"/>
</dbReference>
<name>A0ABD0LXZ5_9CAEN</name>
<comment type="caution">
    <text evidence="3">The sequence shown here is derived from an EMBL/GenBank/DDBJ whole genome shotgun (WGS) entry which is preliminary data.</text>
</comment>
<dbReference type="SUPFAM" id="SSF48403">
    <property type="entry name" value="Ankyrin repeat"/>
    <property type="match status" value="1"/>
</dbReference>
<protein>
    <recommendedName>
        <fullName evidence="5">Ankyrin repeat protein</fullName>
    </recommendedName>
</protein>
<dbReference type="InterPro" id="IPR002110">
    <property type="entry name" value="Ankyrin_rpt"/>
</dbReference>
<keyword evidence="4" id="KW-1185">Reference proteome</keyword>
<reference evidence="3 4" key="1">
    <citation type="journal article" date="2023" name="Sci. Data">
        <title>Genome assembly of the Korean intertidal mud-creeper Batillaria attramentaria.</title>
        <authorList>
            <person name="Patra A.K."/>
            <person name="Ho P.T."/>
            <person name="Jun S."/>
            <person name="Lee S.J."/>
            <person name="Kim Y."/>
            <person name="Won Y.J."/>
        </authorList>
    </citation>
    <scope>NUCLEOTIDE SEQUENCE [LARGE SCALE GENOMIC DNA]</scope>
    <source>
        <strain evidence="3">Wonlab-2016</strain>
    </source>
</reference>
<evidence type="ECO:0000313" key="3">
    <source>
        <dbReference type="EMBL" id="KAK7504018.1"/>
    </source>
</evidence>
<evidence type="ECO:0008006" key="5">
    <source>
        <dbReference type="Google" id="ProtNLM"/>
    </source>
</evidence>
<accession>A0ABD0LXZ5</accession>
<organism evidence="3 4">
    <name type="scientific">Batillaria attramentaria</name>
    <dbReference type="NCBI Taxonomy" id="370345"/>
    <lineage>
        <taxon>Eukaryota</taxon>
        <taxon>Metazoa</taxon>
        <taxon>Spiralia</taxon>
        <taxon>Lophotrochozoa</taxon>
        <taxon>Mollusca</taxon>
        <taxon>Gastropoda</taxon>
        <taxon>Caenogastropoda</taxon>
        <taxon>Sorbeoconcha</taxon>
        <taxon>Cerithioidea</taxon>
        <taxon>Batillariidae</taxon>
        <taxon>Batillaria</taxon>
    </lineage>
</organism>
<evidence type="ECO:0000256" key="1">
    <source>
        <dbReference type="ARBA" id="ARBA00022737"/>
    </source>
</evidence>
<dbReference type="PANTHER" id="PTHR24198">
    <property type="entry name" value="ANKYRIN REPEAT AND PROTEIN KINASE DOMAIN-CONTAINING PROTEIN"/>
    <property type="match status" value="1"/>
</dbReference>
<gene>
    <name evidence="3" type="ORF">BaRGS_00004750</name>
</gene>
<dbReference type="Proteomes" id="UP001519460">
    <property type="component" value="Unassembled WGS sequence"/>
</dbReference>
<evidence type="ECO:0000313" key="4">
    <source>
        <dbReference type="Proteomes" id="UP001519460"/>
    </source>
</evidence>
<dbReference type="EMBL" id="JACVVK020000017">
    <property type="protein sequence ID" value="KAK7504018.1"/>
    <property type="molecule type" value="Genomic_DNA"/>
</dbReference>
<sequence>MAVKLMKWNALLYRIRKARDSDIIGLTLNKAMENRSQYTVIKLLRMINSEERDSLFQEAVKRELWGVARELLERYVDVGRRVNVDLCRTALPHLIEMKQWILVARVIENCVDDTERRQIIEEAMSEGEGSVVYHGISCMDERLSVEERQDLFQKALSQGMWQALKRLVEEKDDTGISHRDVTLPAAVANHQWDMVTYCQRYGADINKRDAEGNTLLHKAGRQNDWDTVEGLILQDADQILLDSDNYTVLNRAVMARKWNVTKFLVEFHGDINQPDPSGVTPLERLIQNNQADIISCSLLWGRDGGLRGKHEGKTALHSVCEAALWDSIRFVVGRGVNPLAVCNYGKTALYYAVRGASIDPKVLAECINLGVSTFQPQITEFFLNRKWRLGMYSPFALALDREDEVTMKILYESGACTGKELHHLHQHYFPFGSETGKRLQLYLRSVATTPRRLESICRLVISHHLGVSKPRIRRRKTKKLPPADPI</sequence>
<proteinExistence type="predicted"/>